<dbReference type="GO" id="GO:0016787">
    <property type="term" value="F:hydrolase activity"/>
    <property type="evidence" value="ECO:0007669"/>
    <property type="project" value="UniProtKB-KW"/>
</dbReference>
<dbReference type="InterPro" id="IPR014001">
    <property type="entry name" value="Helicase_ATP-bd"/>
</dbReference>
<protein>
    <recommendedName>
        <fullName evidence="5">DNA 3'-5' helicase</fullName>
        <ecNumber evidence="5">5.6.2.4</ecNumber>
    </recommendedName>
</protein>
<reference evidence="7 8" key="1">
    <citation type="journal article" date="2018" name="Biotechnol. Biofuels">
        <title>Integrative visual omics of the white-rot fungus Polyporus brumalis exposes the biotechnological potential of its oxidative enzymes for delignifying raw plant biomass.</title>
        <authorList>
            <person name="Miyauchi S."/>
            <person name="Rancon A."/>
            <person name="Drula E."/>
            <person name="Hage H."/>
            <person name="Chaduli D."/>
            <person name="Favel A."/>
            <person name="Grisel S."/>
            <person name="Henrissat B."/>
            <person name="Herpoel-Gimbert I."/>
            <person name="Ruiz-Duenas F.J."/>
            <person name="Chevret D."/>
            <person name="Hainaut M."/>
            <person name="Lin J."/>
            <person name="Wang M."/>
            <person name="Pangilinan J."/>
            <person name="Lipzen A."/>
            <person name="Lesage-Meessen L."/>
            <person name="Navarro D."/>
            <person name="Riley R."/>
            <person name="Grigoriev I.V."/>
            <person name="Zhou S."/>
            <person name="Raouche S."/>
            <person name="Rosso M.N."/>
        </authorList>
    </citation>
    <scope>NUCLEOTIDE SEQUENCE [LARGE SCALE GENOMIC DNA]</scope>
    <source>
        <strain evidence="7 8">BRFM 1820</strain>
    </source>
</reference>
<keyword evidence="2" id="KW-0238">DNA-binding</keyword>
<dbReference type="PANTHER" id="PTHR13710">
    <property type="entry name" value="DNA HELICASE RECQ FAMILY MEMBER"/>
    <property type="match status" value="1"/>
</dbReference>
<dbReference type="GO" id="GO:0009378">
    <property type="term" value="F:four-way junction helicase activity"/>
    <property type="evidence" value="ECO:0007669"/>
    <property type="project" value="TreeGrafter"/>
</dbReference>
<dbReference type="GO" id="GO:0005524">
    <property type="term" value="F:ATP binding"/>
    <property type="evidence" value="ECO:0007669"/>
    <property type="project" value="InterPro"/>
</dbReference>
<keyword evidence="3" id="KW-0413">Isomerase</keyword>
<feature type="non-terminal residue" evidence="7">
    <location>
        <position position="1"/>
    </location>
</feature>
<evidence type="ECO:0000313" key="8">
    <source>
        <dbReference type="Proteomes" id="UP000256964"/>
    </source>
</evidence>
<evidence type="ECO:0000256" key="1">
    <source>
        <dbReference type="ARBA" id="ARBA00005446"/>
    </source>
</evidence>
<keyword evidence="7" id="KW-0378">Hydrolase</keyword>
<dbReference type="PROSITE" id="PS51192">
    <property type="entry name" value="HELICASE_ATP_BIND_1"/>
    <property type="match status" value="1"/>
</dbReference>
<dbReference type="InterPro" id="IPR027417">
    <property type="entry name" value="P-loop_NTPase"/>
</dbReference>
<dbReference type="InterPro" id="IPR011545">
    <property type="entry name" value="DEAD/DEAH_box_helicase_dom"/>
</dbReference>
<name>A0A371CQR7_9APHY</name>
<feature type="domain" description="Helicase ATP-binding" evidence="6">
    <location>
        <begin position="9"/>
        <end position="153"/>
    </location>
</feature>
<feature type="non-terminal residue" evidence="7">
    <location>
        <position position="153"/>
    </location>
</feature>
<proteinExistence type="inferred from homology"/>
<evidence type="ECO:0000313" key="7">
    <source>
        <dbReference type="EMBL" id="RDX42630.1"/>
    </source>
</evidence>
<accession>A0A371CQR7</accession>
<evidence type="ECO:0000256" key="3">
    <source>
        <dbReference type="ARBA" id="ARBA00023235"/>
    </source>
</evidence>
<dbReference type="Proteomes" id="UP000256964">
    <property type="component" value="Unassembled WGS sequence"/>
</dbReference>
<keyword evidence="8" id="KW-1185">Reference proteome</keyword>
<dbReference type="GO" id="GO:0043138">
    <property type="term" value="F:3'-5' DNA helicase activity"/>
    <property type="evidence" value="ECO:0007669"/>
    <property type="project" value="UniProtKB-EC"/>
</dbReference>
<gene>
    <name evidence="7" type="ORF">OH76DRAFT_1298656</name>
</gene>
<dbReference type="OrthoDB" id="2773595at2759"/>
<comment type="catalytic activity">
    <reaction evidence="4">
        <text>Couples ATP hydrolysis with the unwinding of duplex DNA by translocating in the 3'-5' direction.</text>
        <dbReference type="EC" id="5.6.2.4"/>
    </reaction>
</comment>
<dbReference type="GO" id="GO:0005737">
    <property type="term" value="C:cytoplasm"/>
    <property type="evidence" value="ECO:0007669"/>
    <property type="project" value="TreeGrafter"/>
</dbReference>
<dbReference type="SUPFAM" id="SSF52540">
    <property type="entry name" value="P-loop containing nucleoside triphosphate hydrolases"/>
    <property type="match status" value="1"/>
</dbReference>
<dbReference type="Gene3D" id="3.40.50.300">
    <property type="entry name" value="P-loop containing nucleotide triphosphate hydrolases"/>
    <property type="match status" value="2"/>
</dbReference>
<dbReference type="AlphaFoldDB" id="A0A371CQR7"/>
<dbReference type="PANTHER" id="PTHR13710:SF105">
    <property type="entry name" value="ATP-DEPENDENT DNA HELICASE Q1"/>
    <property type="match status" value="1"/>
</dbReference>
<evidence type="ECO:0000256" key="5">
    <source>
        <dbReference type="ARBA" id="ARBA00034808"/>
    </source>
</evidence>
<dbReference type="GO" id="GO:0000724">
    <property type="term" value="P:double-strand break repair via homologous recombination"/>
    <property type="evidence" value="ECO:0007669"/>
    <property type="project" value="TreeGrafter"/>
</dbReference>
<comment type="similarity">
    <text evidence="1">Belongs to the helicase family. RecQ subfamily.</text>
</comment>
<evidence type="ECO:0000259" key="6">
    <source>
        <dbReference type="PROSITE" id="PS51192"/>
    </source>
</evidence>
<dbReference type="STRING" id="139420.A0A371CQR7"/>
<dbReference type="GO" id="GO:0005694">
    <property type="term" value="C:chromosome"/>
    <property type="evidence" value="ECO:0007669"/>
    <property type="project" value="TreeGrafter"/>
</dbReference>
<dbReference type="GO" id="GO:0003677">
    <property type="term" value="F:DNA binding"/>
    <property type="evidence" value="ECO:0007669"/>
    <property type="project" value="UniProtKB-KW"/>
</dbReference>
<dbReference type="Pfam" id="PF00270">
    <property type="entry name" value="DEAD"/>
    <property type="match status" value="1"/>
</dbReference>
<sequence>PDAWQLELILRVLRGFDAIVCAGTGYGKSLVFEGLAVLGGKNKVVIVISPLKALEHDQVRRLRCLWDTARTTAQLLYLSPEMAQSDGFAKLWKNNQFRRRLQAVAVDEAHCVEEWGTDDFRPQYRSLYLLRHYTGQEIPFVAFTATCMTSTFE</sequence>
<dbReference type="EMBL" id="KZ857480">
    <property type="protein sequence ID" value="RDX42630.1"/>
    <property type="molecule type" value="Genomic_DNA"/>
</dbReference>
<evidence type="ECO:0000256" key="2">
    <source>
        <dbReference type="ARBA" id="ARBA00023125"/>
    </source>
</evidence>
<evidence type="ECO:0000256" key="4">
    <source>
        <dbReference type="ARBA" id="ARBA00034617"/>
    </source>
</evidence>
<dbReference type="EC" id="5.6.2.4" evidence="5"/>
<organism evidence="7 8">
    <name type="scientific">Lentinus brumalis</name>
    <dbReference type="NCBI Taxonomy" id="2498619"/>
    <lineage>
        <taxon>Eukaryota</taxon>
        <taxon>Fungi</taxon>
        <taxon>Dikarya</taxon>
        <taxon>Basidiomycota</taxon>
        <taxon>Agaricomycotina</taxon>
        <taxon>Agaricomycetes</taxon>
        <taxon>Polyporales</taxon>
        <taxon>Polyporaceae</taxon>
        <taxon>Lentinus</taxon>
    </lineage>
</organism>